<dbReference type="EMBL" id="JAUCMX010000013">
    <property type="protein sequence ID" value="KAK3525750.1"/>
    <property type="molecule type" value="Genomic_DNA"/>
</dbReference>
<accession>A0AAE0QMS9</accession>
<keyword evidence="1" id="KW-0812">Transmembrane</keyword>
<reference evidence="2" key="1">
    <citation type="submission" date="2023-06" db="EMBL/GenBank/DDBJ databases">
        <title>Male Hemibagrus guttatus genome.</title>
        <authorList>
            <person name="Bian C."/>
        </authorList>
    </citation>
    <scope>NUCLEOTIDE SEQUENCE</scope>
    <source>
        <strain evidence="2">Male_cb2023</strain>
        <tissue evidence="2">Muscle</tissue>
    </source>
</reference>
<organism evidence="2 3">
    <name type="scientific">Hemibagrus guttatus</name>
    <dbReference type="NCBI Taxonomy" id="175788"/>
    <lineage>
        <taxon>Eukaryota</taxon>
        <taxon>Metazoa</taxon>
        <taxon>Chordata</taxon>
        <taxon>Craniata</taxon>
        <taxon>Vertebrata</taxon>
        <taxon>Euteleostomi</taxon>
        <taxon>Actinopterygii</taxon>
        <taxon>Neopterygii</taxon>
        <taxon>Teleostei</taxon>
        <taxon>Ostariophysi</taxon>
        <taxon>Siluriformes</taxon>
        <taxon>Bagridae</taxon>
        <taxon>Hemibagrus</taxon>
    </lineage>
</organism>
<dbReference type="AlphaFoldDB" id="A0AAE0QMS9"/>
<feature type="transmembrane region" description="Helical" evidence="1">
    <location>
        <begin position="62"/>
        <end position="84"/>
    </location>
</feature>
<sequence>MAQHSWIREHPWVTVDHRGSPEQQDVSVSVCLSVCLSVCKGVCIGGCVCLSVCLCVCIGECVSVFLSVCIGMWVCVSVCLSVSVRIRELIENLALLQKKQNSYNGGRCVVLTARFISLQRVR</sequence>
<name>A0AAE0QMS9_9TELE</name>
<proteinExistence type="predicted"/>
<protein>
    <submittedName>
        <fullName evidence="2">Uncharacterized protein</fullName>
    </submittedName>
</protein>
<gene>
    <name evidence="2" type="ORF">QTP70_007389</name>
</gene>
<evidence type="ECO:0000313" key="3">
    <source>
        <dbReference type="Proteomes" id="UP001274896"/>
    </source>
</evidence>
<comment type="caution">
    <text evidence="2">The sequence shown here is derived from an EMBL/GenBank/DDBJ whole genome shotgun (WGS) entry which is preliminary data.</text>
</comment>
<keyword evidence="1" id="KW-1133">Transmembrane helix</keyword>
<keyword evidence="1" id="KW-0472">Membrane</keyword>
<evidence type="ECO:0000256" key="1">
    <source>
        <dbReference type="SAM" id="Phobius"/>
    </source>
</evidence>
<dbReference type="Proteomes" id="UP001274896">
    <property type="component" value="Unassembled WGS sequence"/>
</dbReference>
<evidence type="ECO:0000313" key="2">
    <source>
        <dbReference type="EMBL" id="KAK3525750.1"/>
    </source>
</evidence>
<keyword evidence="3" id="KW-1185">Reference proteome</keyword>